<dbReference type="Proteomes" id="UP001209318">
    <property type="component" value="Unassembled WGS sequence"/>
</dbReference>
<proteinExistence type="predicted"/>
<sequence>MKIEKKKFTTLSKVTLVGALLFSTIPFAAAAKQAIPDTVAIKKIAGYSTGLSDKDGGVAEIVKYNPENKKFYVINGKSQTIDIVSLQDLTSTDSVQNLQKEKSINIGDAVNTDTFHYGDMTSIALHNDLDIIVAAVQDEDYSKQGKLVVMNYDGEIEKVYDAGVQPDMVTITKDGKYILSADEAEPRQGLEEGVDPEGSVSIVDVSTGEVTYVKFSNQSVIDDDVFIRNNGTKADAVHDFEPEYITVSSDNRKAYVTLQENNAIATIDIKEGKVLAVKSLGYKDHSLPGNELDAARNDKIELERLPILGAYMPDGIASYNVGGVEYLVTANEGDATEWEEFVNIADLGDVKDQLHNLNPNLFQGMTPEEAEAAFDKILQSGDYDKLEVLTDRGNDAIYTLGGRSVSIWRADTMEQVFDSGSDFEKITAERLPDYFNWSNDDDAFEKRSTKKGPEPEDVKVGIVNGEVYAFVGLERIGGVMTYNITNPSEAKFANYINTRDFSDVIAGDVAPEGLEFVSAEASTTGRPLIIVGNEVSGTVAVYEMQAAPIKLIESITLNQTTVDLKVGETFTLSATIQPAETTESKEVVWSSSDDSIATVTPSGEVTAIAAGSTEIAVATVDGKHVATATITVTEREEVANKPEQTPEETAELPEAPEEHSEGQKLPNTATNHYQLLIIGSSLLIISGIAYVVIWKRKSLA</sequence>
<dbReference type="PANTHER" id="PTHR46928">
    <property type="entry name" value="MESENCHYME-SPECIFIC CELL SURFACE GLYCOPROTEIN"/>
    <property type="match status" value="1"/>
</dbReference>
<evidence type="ECO:0000259" key="4">
    <source>
        <dbReference type="SMART" id="SM00635"/>
    </source>
</evidence>
<evidence type="ECO:0000256" key="3">
    <source>
        <dbReference type="SAM" id="SignalP"/>
    </source>
</evidence>
<feature type="compositionally biased region" description="Acidic residues" evidence="1">
    <location>
        <begin position="645"/>
        <end position="655"/>
    </location>
</feature>
<feature type="chain" id="PRO_5042240628" evidence="3">
    <location>
        <begin position="29"/>
        <end position="700"/>
    </location>
</feature>
<name>A0AAE3LU04_9BACI</name>
<dbReference type="Gene3D" id="2.60.40.1080">
    <property type="match status" value="1"/>
</dbReference>
<dbReference type="AlphaFoldDB" id="A0AAE3LU04"/>
<feature type="domain" description="BIG2" evidence="4">
    <location>
        <begin position="551"/>
        <end position="629"/>
    </location>
</feature>
<dbReference type="InterPro" id="IPR003343">
    <property type="entry name" value="Big_2"/>
</dbReference>
<evidence type="ECO:0000313" key="6">
    <source>
        <dbReference type="Proteomes" id="UP001209318"/>
    </source>
</evidence>
<dbReference type="RefSeq" id="WP_263074184.1">
    <property type="nucleotide sequence ID" value="NZ_JAOUSF010000005.1"/>
</dbReference>
<dbReference type="SUPFAM" id="SSF75011">
    <property type="entry name" value="3-carboxy-cis,cis-mucoante lactonizing enzyme"/>
    <property type="match status" value="1"/>
</dbReference>
<keyword evidence="2" id="KW-1133">Transmembrane helix</keyword>
<keyword evidence="2" id="KW-0472">Membrane</keyword>
<evidence type="ECO:0000256" key="1">
    <source>
        <dbReference type="SAM" id="MobiDB-lite"/>
    </source>
</evidence>
<comment type="caution">
    <text evidence="5">The sequence shown here is derived from an EMBL/GenBank/DDBJ whole genome shotgun (WGS) entry which is preliminary data.</text>
</comment>
<evidence type="ECO:0000256" key="2">
    <source>
        <dbReference type="SAM" id="Phobius"/>
    </source>
</evidence>
<gene>
    <name evidence="5" type="ORF">OEV98_15065</name>
</gene>
<dbReference type="InterPro" id="IPR015943">
    <property type="entry name" value="WD40/YVTN_repeat-like_dom_sf"/>
</dbReference>
<dbReference type="Pfam" id="PF02368">
    <property type="entry name" value="Big_2"/>
    <property type="match status" value="1"/>
</dbReference>
<dbReference type="NCBIfam" id="NF038117">
    <property type="entry name" value="choice_anch_I"/>
    <property type="match status" value="1"/>
</dbReference>
<dbReference type="PANTHER" id="PTHR46928:SF1">
    <property type="entry name" value="MESENCHYME-SPECIFIC CELL SURFACE GLYCOPROTEIN"/>
    <property type="match status" value="1"/>
</dbReference>
<feature type="transmembrane region" description="Helical" evidence="2">
    <location>
        <begin position="673"/>
        <end position="694"/>
    </location>
</feature>
<dbReference type="InterPro" id="IPR052956">
    <property type="entry name" value="Mesenchyme-surface_protein"/>
</dbReference>
<dbReference type="SMART" id="SM00635">
    <property type="entry name" value="BID_2"/>
    <property type="match status" value="1"/>
</dbReference>
<protein>
    <submittedName>
        <fullName evidence="5">Choice-of-anchor I family protein</fullName>
    </submittedName>
</protein>
<feature type="signal peptide" evidence="3">
    <location>
        <begin position="1"/>
        <end position="28"/>
    </location>
</feature>
<reference evidence="5" key="1">
    <citation type="submission" date="2022-10" db="EMBL/GenBank/DDBJ databases">
        <title>Description of Fervidibacillus gen. nov. in the family Fervidibacillaceae fam. nov. with two species, Fervidibacillus albus sp. nov., and Fervidibacillus halotolerans sp. nov., isolated from tidal flat sediments.</title>
        <authorList>
            <person name="Kwon K.K."/>
            <person name="Yang S.-H."/>
        </authorList>
    </citation>
    <scope>NUCLEOTIDE SEQUENCE</scope>
    <source>
        <strain evidence="5">JCM 19140</strain>
    </source>
</reference>
<keyword evidence="6" id="KW-1185">Reference proteome</keyword>
<keyword evidence="3" id="KW-0732">Signal</keyword>
<dbReference type="Pfam" id="PF22494">
    <property type="entry name" value="choice_anch_I"/>
    <property type="match status" value="1"/>
</dbReference>
<dbReference type="EMBL" id="JAOUSF010000005">
    <property type="protein sequence ID" value="MCU9614863.1"/>
    <property type="molecule type" value="Genomic_DNA"/>
</dbReference>
<keyword evidence="2" id="KW-0812">Transmembrane</keyword>
<accession>A0AAE3LU04</accession>
<dbReference type="InterPro" id="IPR055188">
    <property type="entry name" value="Choice_anch_I"/>
</dbReference>
<feature type="region of interest" description="Disordered" evidence="1">
    <location>
        <begin position="636"/>
        <end position="665"/>
    </location>
</feature>
<dbReference type="Gene3D" id="2.130.10.10">
    <property type="entry name" value="YVTN repeat-like/Quinoprotein amine dehydrogenase"/>
    <property type="match status" value="1"/>
</dbReference>
<evidence type="ECO:0000313" key="5">
    <source>
        <dbReference type="EMBL" id="MCU9614863.1"/>
    </source>
</evidence>
<organism evidence="5 6">
    <name type="scientific">Perspicuibacillus lycopersici</name>
    <dbReference type="NCBI Taxonomy" id="1325689"/>
    <lineage>
        <taxon>Bacteria</taxon>
        <taxon>Bacillati</taxon>
        <taxon>Bacillota</taxon>
        <taxon>Bacilli</taxon>
        <taxon>Bacillales</taxon>
        <taxon>Bacillaceae</taxon>
        <taxon>Perspicuibacillus</taxon>
    </lineage>
</organism>